<sequence>MATPRVQPHEDILVYYSRKRCPWRVPLCELCKGLGRPLPPSLVPGSGLTPILYANNPLPGRITPWLRALRENELCVSYKQGPWQWFGPPQRRPRQEPHEVQKCGPSDATRDKLEIMSRMWRRELSANNGPP</sequence>
<dbReference type="AlphaFoldDB" id="A0A5B7EPB4"/>
<organism evidence="2 3">
    <name type="scientific">Portunus trituberculatus</name>
    <name type="common">Swimming crab</name>
    <name type="synonym">Neptunus trituberculatus</name>
    <dbReference type="NCBI Taxonomy" id="210409"/>
    <lineage>
        <taxon>Eukaryota</taxon>
        <taxon>Metazoa</taxon>
        <taxon>Ecdysozoa</taxon>
        <taxon>Arthropoda</taxon>
        <taxon>Crustacea</taxon>
        <taxon>Multicrustacea</taxon>
        <taxon>Malacostraca</taxon>
        <taxon>Eumalacostraca</taxon>
        <taxon>Eucarida</taxon>
        <taxon>Decapoda</taxon>
        <taxon>Pleocyemata</taxon>
        <taxon>Brachyura</taxon>
        <taxon>Eubrachyura</taxon>
        <taxon>Portunoidea</taxon>
        <taxon>Portunidae</taxon>
        <taxon>Portuninae</taxon>
        <taxon>Portunus</taxon>
    </lineage>
</organism>
<dbReference type="EMBL" id="VSRR010003208">
    <property type="protein sequence ID" value="MPC35138.1"/>
    <property type="molecule type" value="Genomic_DNA"/>
</dbReference>
<comment type="caution">
    <text evidence="2">The sequence shown here is derived from an EMBL/GenBank/DDBJ whole genome shotgun (WGS) entry which is preliminary data.</text>
</comment>
<evidence type="ECO:0000313" key="2">
    <source>
        <dbReference type="EMBL" id="MPC35138.1"/>
    </source>
</evidence>
<accession>A0A5B7EPB4</accession>
<keyword evidence="3" id="KW-1185">Reference proteome</keyword>
<protein>
    <submittedName>
        <fullName evidence="2">Uncharacterized protein</fullName>
    </submittedName>
</protein>
<gene>
    <name evidence="2" type="ORF">E2C01_028555</name>
</gene>
<name>A0A5B7EPB4_PORTR</name>
<evidence type="ECO:0000256" key="1">
    <source>
        <dbReference type="SAM" id="MobiDB-lite"/>
    </source>
</evidence>
<feature type="region of interest" description="Disordered" evidence="1">
    <location>
        <begin position="86"/>
        <end position="108"/>
    </location>
</feature>
<proteinExistence type="predicted"/>
<reference evidence="2 3" key="1">
    <citation type="submission" date="2019-05" db="EMBL/GenBank/DDBJ databases">
        <title>Another draft genome of Portunus trituberculatus and its Hox gene families provides insights of decapod evolution.</title>
        <authorList>
            <person name="Jeong J.-H."/>
            <person name="Song I."/>
            <person name="Kim S."/>
            <person name="Choi T."/>
            <person name="Kim D."/>
            <person name="Ryu S."/>
            <person name="Kim W."/>
        </authorList>
    </citation>
    <scope>NUCLEOTIDE SEQUENCE [LARGE SCALE GENOMIC DNA]</scope>
    <source>
        <tissue evidence="2">Muscle</tissue>
    </source>
</reference>
<evidence type="ECO:0000313" key="3">
    <source>
        <dbReference type="Proteomes" id="UP000324222"/>
    </source>
</evidence>
<dbReference type="Proteomes" id="UP000324222">
    <property type="component" value="Unassembled WGS sequence"/>
</dbReference>